<dbReference type="EMBL" id="CM043022">
    <property type="protein sequence ID" value="KAI4456037.1"/>
    <property type="molecule type" value="Genomic_DNA"/>
</dbReference>
<evidence type="ECO:0000313" key="2">
    <source>
        <dbReference type="Proteomes" id="UP001056778"/>
    </source>
</evidence>
<protein>
    <submittedName>
        <fullName evidence="1">Uncharacterized protein</fullName>
    </submittedName>
</protein>
<name>A0ACB9SM33_HOLOL</name>
<reference evidence="1" key="1">
    <citation type="submission" date="2022-04" db="EMBL/GenBank/DDBJ databases">
        <title>Chromosome-scale genome assembly of Holotrichia oblita Faldermann.</title>
        <authorList>
            <person name="Rongchong L."/>
        </authorList>
    </citation>
    <scope>NUCLEOTIDE SEQUENCE</scope>
    <source>
        <strain evidence="1">81SQS9</strain>
    </source>
</reference>
<accession>A0ACB9SM33</accession>
<gene>
    <name evidence="1" type="ORF">MML48_8g00002742</name>
</gene>
<keyword evidence="2" id="KW-1185">Reference proteome</keyword>
<dbReference type="Proteomes" id="UP001056778">
    <property type="component" value="Chromosome 8"/>
</dbReference>
<proteinExistence type="predicted"/>
<evidence type="ECO:0000313" key="1">
    <source>
        <dbReference type="EMBL" id="KAI4456037.1"/>
    </source>
</evidence>
<organism evidence="1 2">
    <name type="scientific">Holotrichia oblita</name>
    <name type="common">Chafer beetle</name>
    <dbReference type="NCBI Taxonomy" id="644536"/>
    <lineage>
        <taxon>Eukaryota</taxon>
        <taxon>Metazoa</taxon>
        <taxon>Ecdysozoa</taxon>
        <taxon>Arthropoda</taxon>
        <taxon>Hexapoda</taxon>
        <taxon>Insecta</taxon>
        <taxon>Pterygota</taxon>
        <taxon>Neoptera</taxon>
        <taxon>Endopterygota</taxon>
        <taxon>Coleoptera</taxon>
        <taxon>Polyphaga</taxon>
        <taxon>Scarabaeiformia</taxon>
        <taxon>Scarabaeidae</taxon>
        <taxon>Melolonthinae</taxon>
        <taxon>Holotrichia</taxon>
    </lineage>
</organism>
<comment type="caution">
    <text evidence="1">The sequence shown here is derived from an EMBL/GenBank/DDBJ whole genome shotgun (WGS) entry which is preliminary data.</text>
</comment>
<sequence>MNDLIVDPQIRVWVFLPIIIITFTLTIIKHYVTYLISSPKQVEMEQIADGAMILRGQLLRDNGHYIPKAGFTMRKHHFINEKFGWLLSPRSNAAPNLFTDPTKVTDMMKNNVVNILPMFAIGGWIVWMFSGFLIARVPFPLTIRFKSMLQSDIHLVSLDASWVSSVSWYFLNVCGLKSIHELVLNENFEDCVSHDQEIANFAANLPQDTQNLFKRELEAFKMTEHDWILKDVFK</sequence>